<reference evidence="2 3" key="1">
    <citation type="submission" date="2014-10" db="EMBL/GenBank/DDBJ databases">
        <title>Draft genome sequence of Novosphingobium subterraneum DSM 12447.</title>
        <authorList>
            <person name="Gan H.M."/>
            <person name="Gan H.Y."/>
            <person name="Savka M.A."/>
        </authorList>
    </citation>
    <scope>NUCLEOTIDE SEQUENCE [LARGE SCALE GENOMIC DNA]</scope>
    <source>
        <strain evidence="2 3">DSM 12447</strain>
    </source>
</reference>
<dbReference type="PANTHER" id="PTHR20883:SF48">
    <property type="entry name" value="ECTOINE DIOXYGENASE"/>
    <property type="match status" value="1"/>
</dbReference>
<dbReference type="GO" id="GO:0016706">
    <property type="term" value="F:2-oxoglutarate-dependent dioxygenase activity"/>
    <property type="evidence" value="ECO:0007669"/>
    <property type="project" value="UniProtKB-ARBA"/>
</dbReference>
<comment type="cofactor">
    <cofactor evidence="1">
        <name>Fe(2+)</name>
        <dbReference type="ChEBI" id="CHEBI:29033"/>
    </cofactor>
</comment>
<dbReference type="RefSeq" id="WP_039335488.1">
    <property type="nucleotide sequence ID" value="NZ_JRVC01000013.1"/>
</dbReference>
<proteinExistence type="predicted"/>
<dbReference type="SUPFAM" id="SSF51197">
    <property type="entry name" value="Clavaminate synthase-like"/>
    <property type="match status" value="1"/>
</dbReference>
<dbReference type="Proteomes" id="UP000031338">
    <property type="component" value="Unassembled WGS sequence"/>
</dbReference>
<dbReference type="GO" id="GO:0005506">
    <property type="term" value="F:iron ion binding"/>
    <property type="evidence" value="ECO:0007669"/>
    <property type="project" value="UniProtKB-ARBA"/>
</dbReference>
<dbReference type="InterPro" id="IPR008775">
    <property type="entry name" value="Phytyl_CoA_dOase-like"/>
</dbReference>
<keyword evidence="3" id="KW-1185">Reference proteome</keyword>
<evidence type="ECO:0000313" key="3">
    <source>
        <dbReference type="Proteomes" id="UP000031338"/>
    </source>
</evidence>
<dbReference type="PATRIC" id="fig|48936.3.peg.2856"/>
<comment type="caution">
    <text evidence="2">The sequence shown here is derived from an EMBL/GenBank/DDBJ whole genome shotgun (WGS) entry which is preliminary data.</text>
</comment>
<gene>
    <name evidence="2" type="ORF">NJ75_02842</name>
</gene>
<organism evidence="2 3">
    <name type="scientific">Novosphingobium subterraneum</name>
    <dbReference type="NCBI Taxonomy" id="48936"/>
    <lineage>
        <taxon>Bacteria</taxon>
        <taxon>Pseudomonadati</taxon>
        <taxon>Pseudomonadota</taxon>
        <taxon>Alphaproteobacteria</taxon>
        <taxon>Sphingomonadales</taxon>
        <taxon>Sphingomonadaceae</taxon>
        <taxon>Novosphingobium</taxon>
    </lineage>
</organism>
<protein>
    <submittedName>
        <fullName evidence="2">Phytanoyl-CoA dioxygenase</fullName>
    </submittedName>
</protein>
<dbReference type="Gene3D" id="2.60.120.620">
    <property type="entry name" value="q2cbj1_9rhob like domain"/>
    <property type="match status" value="1"/>
</dbReference>
<sequence>MTPITIEPWLDELMAQGYCVIPQLLSPRILSDLARDLEVPFRTTPFGQGHFYGYRTKRFGSLLRRSTRASEIVMEPTVLALAQAVLGAACDRIQLNVAQAIAIHPGELEQFPHCDHDMWAGVKGAHEYLLNVVWPLDPFTPENGATRIYPGTHRNPPTDFSELPDPVITECEPGSAICFLGSTLHGAGPNRSSGVRRAIVVGYSLGWLKPYENMWLAYPPEVARSFSPELAALVGYAQHRPNLGNYEGQCPSVLLNRGRRGKLGAVDALRPDQAAMLSEFARGQGAQR</sequence>
<dbReference type="PANTHER" id="PTHR20883">
    <property type="entry name" value="PHYTANOYL-COA DIOXYGENASE DOMAIN CONTAINING 1"/>
    <property type="match status" value="1"/>
</dbReference>
<accession>A0A0B9A7D7</accession>
<keyword evidence="2" id="KW-0223">Dioxygenase</keyword>
<evidence type="ECO:0000256" key="1">
    <source>
        <dbReference type="ARBA" id="ARBA00001954"/>
    </source>
</evidence>
<dbReference type="AlphaFoldDB" id="A0A0B9A7D7"/>
<evidence type="ECO:0000313" key="2">
    <source>
        <dbReference type="EMBL" id="KHS45253.1"/>
    </source>
</evidence>
<dbReference type="STRING" id="48936.NJ75_02842"/>
<dbReference type="Pfam" id="PF05721">
    <property type="entry name" value="PhyH"/>
    <property type="match status" value="1"/>
</dbReference>
<keyword evidence="2" id="KW-0560">Oxidoreductase</keyword>
<dbReference type="EMBL" id="JRVC01000013">
    <property type="protein sequence ID" value="KHS45253.1"/>
    <property type="molecule type" value="Genomic_DNA"/>
</dbReference>
<name>A0A0B9A7D7_9SPHN</name>